<dbReference type="CDD" id="cd00590">
    <property type="entry name" value="RRM_SF"/>
    <property type="match status" value="1"/>
</dbReference>
<feature type="compositionally biased region" description="Polar residues" evidence="10">
    <location>
        <begin position="92"/>
        <end position="101"/>
    </location>
</feature>
<keyword evidence="5" id="KW-0508">mRNA splicing</keyword>
<dbReference type="Proteomes" id="UP000799437">
    <property type="component" value="Unassembled WGS sequence"/>
</dbReference>
<evidence type="ECO:0000256" key="6">
    <source>
        <dbReference type="ARBA" id="ARBA00023242"/>
    </source>
</evidence>
<dbReference type="Pfam" id="PF16842">
    <property type="entry name" value="RRM_occluded"/>
    <property type="match status" value="1"/>
</dbReference>
<evidence type="ECO:0000256" key="10">
    <source>
        <dbReference type="SAM" id="MobiDB-lite"/>
    </source>
</evidence>
<reference evidence="12" key="1">
    <citation type="journal article" date="2020" name="Stud. Mycol.">
        <title>101 Dothideomycetes genomes: a test case for predicting lifestyles and emergence of pathogens.</title>
        <authorList>
            <person name="Haridas S."/>
            <person name="Albert R."/>
            <person name="Binder M."/>
            <person name="Bloem J."/>
            <person name="Labutti K."/>
            <person name="Salamov A."/>
            <person name="Andreopoulos B."/>
            <person name="Baker S."/>
            <person name="Barry K."/>
            <person name="Bills G."/>
            <person name="Bluhm B."/>
            <person name="Cannon C."/>
            <person name="Castanera R."/>
            <person name="Culley D."/>
            <person name="Daum C."/>
            <person name="Ezra D."/>
            <person name="Gonzalez J."/>
            <person name="Henrissat B."/>
            <person name="Kuo A."/>
            <person name="Liang C."/>
            <person name="Lipzen A."/>
            <person name="Lutzoni F."/>
            <person name="Magnuson J."/>
            <person name="Mondo S."/>
            <person name="Nolan M."/>
            <person name="Ohm R."/>
            <person name="Pangilinan J."/>
            <person name="Park H.-J."/>
            <person name="Ramirez L."/>
            <person name="Alfaro M."/>
            <person name="Sun H."/>
            <person name="Tritt A."/>
            <person name="Yoshinaga Y."/>
            <person name="Zwiers L.-H."/>
            <person name="Turgeon B."/>
            <person name="Goodwin S."/>
            <person name="Spatafora J."/>
            <person name="Crous P."/>
            <person name="Grigoriev I."/>
        </authorList>
    </citation>
    <scope>NUCLEOTIDE SEQUENCE</scope>
    <source>
        <strain evidence="12">CBS 121739</strain>
    </source>
</reference>
<comment type="function">
    <text evidence="7">Functions as a recycling factor of the spliceosome, a machinery that forms on each precursor-messenger RNA (pre-mRNA) and catalyzes the removal of introns. Chaperones the re-annealing of U4 and U6 snRNAs (small nuclear RNAs) released from previous rounds of splicing, an initial step in reforming the U4/U6-U5 tri-snRNP (small nuclear ribonucleoprotein) that can reassemble into another spliceosome complex; this step involves binding U6 and facilitating the unwinding of the U6 internal stem loop, followed by base-pairing of U6 to U4.</text>
</comment>
<evidence type="ECO:0000256" key="1">
    <source>
        <dbReference type="ARBA" id="ARBA00004123"/>
    </source>
</evidence>
<keyword evidence="4 9" id="KW-0694">RNA-binding</keyword>
<dbReference type="SUPFAM" id="SSF54928">
    <property type="entry name" value="RNA-binding domain, RBD"/>
    <property type="match status" value="2"/>
</dbReference>
<feature type="region of interest" description="Disordered" evidence="10">
    <location>
        <begin position="756"/>
        <end position="775"/>
    </location>
</feature>
<dbReference type="PANTHER" id="PTHR24012">
    <property type="entry name" value="RNA BINDING PROTEIN"/>
    <property type="match status" value="1"/>
</dbReference>
<dbReference type="InterPro" id="IPR000504">
    <property type="entry name" value="RRM_dom"/>
</dbReference>
<evidence type="ECO:0000313" key="12">
    <source>
        <dbReference type="EMBL" id="KAF2758438.1"/>
    </source>
</evidence>
<feature type="domain" description="RRM" evidence="11">
    <location>
        <begin position="826"/>
        <end position="899"/>
    </location>
</feature>
<keyword evidence="13" id="KW-1185">Reference proteome</keyword>
<accession>A0A6A6W690</accession>
<evidence type="ECO:0000259" key="11">
    <source>
        <dbReference type="PROSITE" id="PS50102"/>
    </source>
</evidence>
<feature type="compositionally biased region" description="Basic residues" evidence="10">
    <location>
        <begin position="41"/>
        <end position="50"/>
    </location>
</feature>
<gene>
    <name evidence="12" type="ORF">EJ05DRAFT_475750</name>
</gene>
<dbReference type="GeneID" id="54484935"/>
<dbReference type="InterPro" id="IPR003107">
    <property type="entry name" value="HAT"/>
</dbReference>
<dbReference type="GO" id="GO:0006397">
    <property type="term" value="P:mRNA processing"/>
    <property type="evidence" value="ECO:0007669"/>
    <property type="project" value="UniProtKB-KW"/>
</dbReference>
<keyword evidence="3" id="KW-0677">Repeat</keyword>
<feature type="compositionally biased region" description="Low complexity" evidence="10">
    <location>
        <begin position="1"/>
        <end position="15"/>
    </location>
</feature>
<dbReference type="FunFam" id="1.25.40.10:FF:000632">
    <property type="entry name" value="Pre-mRNA splicing factor (Prp24), putative"/>
    <property type="match status" value="1"/>
</dbReference>
<dbReference type="SUPFAM" id="SSF48452">
    <property type="entry name" value="TPR-like"/>
    <property type="match status" value="1"/>
</dbReference>
<evidence type="ECO:0000256" key="7">
    <source>
        <dbReference type="ARBA" id="ARBA00093374"/>
    </source>
</evidence>
<dbReference type="GO" id="GO:0003723">
    <property type="term" value="F:RNA binding"/>
    <property type="evidence" value="ECO:0007669"/>
    <property type="project" value="UniProtKB-UniRule"/>
</dbReference>
<dbReference type="Pfam" id="PF00076">
    <property type="entry name" value="RRM_1"/>
    <property type="match status" value="3"/>
</dbReference>
<dbReference type="InterPro" id="IPR035979">
    <property type="entry name" value="RBD_domain_sf"/>
</dbReference>
<keyword evidence="6" id="KW-0539">Nucleus</keyword>
<comment type="subcellular location">
    <subcellularLocation>
        <location evidence="1">Nucleus</location>
    </subcellularLocation>
</comment>
<evidence type="ECO:0000256" key="8">
    <source>
        <dbReference type="ARBA" id="ARBA00093627"/>
    </source>
</evidence>
<sequence>MDINSLLSPSDTPSSGTPPPAQSSNTSSPALNPVQSPNKPRQQRPAKSNKRNSSALSQQLHYNSNSLPSPNDPPLTPLSHRDPQPQPAYPLSSPSVTSAPGTNGRIGSASGTPPLGERGSLPPLRSGSIDTLADLALLQHPQQAYPHARNPPLNLQNLSRSLSAQSSTKDIVMAERSPKLLKSLTSQFVSSEDSTLLSQLVQQLHDKPLDHAAHLEYIRLLKQGLTATLEAGYSASSYELFEDLREARKSMSKNYTLGEDLWLDWVNDERLAVQTTEDRLTLMELYSQCTEEEPASSKIWRSYGDYMYDLYASANQMADADNWSEEDRIVGMHVFTWDAMIKVWDEGLIATQWHINGSQLVWDRYIQIILEHQRNSPSDDTVRLLENMFATRLMKPHITWQNTFDLYSEYISSCFGSSYEEIMRTATKQANQVKKQVRLRDPFEHRIQVAQQDGNRTGEWDALKTYLDWEIKHKGVFSFDLINGLFERATTRFSTDSSLWEDYVEFLIENPAQSVSVLSVVERATRHCPWSGDLWSHRLLALEAEKQSFEELEKVKHKATESGMLDQGGMEELLKVYVSWCGFLRRKAFERSSATDDDIDVAEVGIHSALEHVKAIGQKKYGPDWQGDPMYRLERIHIKFYTQSGNTNAARELWEGLIPRQKTSYDFWYRYYIWEMVIWSKFSTNDNAGTQLRPPYEATALLRKALKQHQIMDWPEQLVAMFLNHCEQHESVQELRTAIIESRRVSIEVAKRRRQESTYGEVPMEDLQHQEPQSKRKLDVEGAVEHGQTVKKYRTDDEAEPVYQSDEMVIDHISATAPSKRDREHTTIIVKGLPIDATDVKVRQFFRDAGTIVSITISKEKDSQTAVIEFESKQEAQYAQLKDGREFHGTEIEVKLSVETTLWVTNYPKIADEKYIRGLFEPYGKVVSVRFPSLKFDASRRFCYVQFDSSDAAHAATALHGHQIDEKHVLSAKISDPSMKKMAKGGPTVEGREIFIRNINFQASPKEFEELAKTVAEPSHFRLLQKLGQRSKGMGFVVYHSKQDAEATVAALHDTPFMGRNLIVSIADPDHKTKNMVEKVTLGTTSEAQTQIQSNLKNYKDRTLYILDVPDTVNTARIRAMCEEYGPLNKITMLRDKSAAIVEFTLLADHGKAELAIHGYEIEPGFKLSLGTVRDVDRGKAWLRNDRLNWKPQEEYKAQHVNPKKAKAKELKDVNMEKKAPKVIGLVPTRGLLTRRGRGGGLGIRGKATVPTRPAAAEDDSAVVDDPMIQCEEAAPEVRRAPPKSNADFRAMIMGSQTKNAEGEKDA</sequence>
<organism evidence="12 13">
    <name type="scientific">Pseudovirgaria hyperparasitica</name>
    <dbReference type="NCBI Taxonomy" id="470096"/>
    <lineage>
        <taxon>Eukaryota</taxon>
        <taxon>Fungi</taxon>
        <taxon>Dikarya</taxon>
        <taxon>Ascomycota</taxon>
        <taxon>Pezizomycotina</taxon>
        <taxon>Dothideomycetes</taxon>
        <taxon>Dothideomycetes incertae sedis</taxon>
        <taxon>Acrospermales</taxon>
        <taxon>Acrospermaceae</taxon>
        <taxon>Pseudovirgaria</taxon>
    </lineage>
</organism>
<feature type="domain" description="RRM" evidence="11">
    <location>
        <begin position="1102"/>
        <end position="1175"/>
    </location>
</feature>
<dbReference type="OrthoDB" id="360390at2759"/>
<dbReference type="InterPro" id="IPR031766">
    <property type="entry name" value="RRM_occluded"/>
</dbReference>
<dbReference type="PROSITE" id="PS50102">
    <property type="entry name" value="RRM"/>
    <property type="match status" value="4"/>
</dbReference>
<dbReference type="EMBL" id="ML996571">
    <property type="protein sequence ID" value="KAF2758438.1"/>
    <property type="molecule type" value="Genomic_DNA"/>
</dbReference>
<proteinExistence type="predicted"/>
<evidence type="ECO:0000313" key="13">
    <source>
        <dbReference type="Proteomes" id="UP000799437"/>
    </source>
</evidence>
<feature type="compositionally biased region" description="Polar residues" evidence="10">
    <location>
        <begin position="51"/>
        <end position="62"/>
    </location>
</feature>
<dbReference type="GO" id="GO:0005688">
    <property type="term" value="C:U6 snRNP"/>
    <property type="evidence" value="ECO:0007669"/>
    <property type="project" value="UniProtKB-ARBA"/>
</dbReference>
<dbReference type="RefSeq" id="XP_033600889.1">
    <property type="nucleotide sequence ID" value="XM_033743881.1"/>
</dbReference>
<feature type="region of interest" description="Disordered" evidence="10">
    <location>
        <begin position="1"/>
        <end position="127"/>
    </location>
</feature>
<dbReference type="SMART" id="SM00360">
    <property type="entry name" value="RRM"/>
    <property type="match status" value="4"/>
</dbReference>
<dbReference type="Gene3D" id="3.30.70.330">
    <property type="match status" value="4"/>
</dbReference>
<evidence type="ECO:0000256" key="2">
    <source>
        <dbReference type="ARBA" id="ARBA00022664"/>
    </source>
</evidence>
<feature type="compositionally biased region" description="Polar residues" evidence="10">
    <location>
        <begin position="22"/>
        <end position="40"/>
    </location>
</feature>
<dbReference type="FunFam" id="3.30.70.330:FF:000365">
    <property type="entry name" value="U4/U6 snRNA-associated-splicing factor PRP24"/>
    <property type="match status" value="1"/>
</dbReference>
<dbReference type="InterPro" id="IPR011990">
    <property type="entry name" value="TPR-like_helical_dom_sf"/>
</dbReference>
<dbReference type="InterPro" id="IPR012677">
    <property type="entry name" value="Nucleotide-bd_a/b_plait_sf"/>
</dbReference>
<dbReference type="Gene3D" id="1.25.40.10">
    <property type="entry name" value="Tetratricopeptide repeat domain"/>
    <property type="match status" value="2"/>
</dbReference>
<dbReference type="GO" id="GO:0008380">
    <property type="term" value="P:RNA splicing"/>
    <property type="evidence" value="ECO:0007669"/>
    <property type="project" value="UniProtKB-KW"/>
</dbReference>
<keyword evidence="2" id="KW-0507">mRNA processing</keyword>
<evidence type="ECO:0000256" key="3">
    <source>
        <dbReference type="ARBA" id="ARBA00022737"/>
    </source>
</evidence>
<name>A0A6A6W690_9PEZI</name>
<evidence type="ECO:0000256" key="9">
    <source>
        <dbReference type="PROSITE-ProRule" id="PRU00176"/>
    </source>
</evidence>
<feature type="domain" description="RRM" evidence="11">
    <location>
        <begin position="992"/>
        <end position="1069"/>
    </location>
</feature>
<evidence type="ECO:0000256" key="4">
    <source>
        <dbReference type="ARBA" id="ARBA00022884"/>
    </source>
</evidence>
<protein>
    <recommendedName>
        <fullName evidence="8">U4/U6 snRNA-associated-splicing factor PRP24</fullName>
    </recommendedName>
</protein>
<dbReference type="CDD" id="cd12296">
    <property type="entry name" value="RRM1_Prp24"/>
    <property type="match status" value="1"/>
</dbReference>
<dbReference type="InterPro" id="IPR034397">
    <property type="entry name" value="Prp24_RRM1"/>
</dbReference>
<dbReference type="SMART" id="SM00386">
    <property type="entry name" value="HAT"/>
    <property type="match status" value="3"/>
</dbReference>
<feature type="compositionally biased region" description="Basic and acidic residues" evidence="10">
    <location>
        <begin position="766"/>
        <end position="775"/>
    </location>
</feature>
<feature type="domain" description="RRM" evidence="11">
    <location>
        <begin position="900"/>
        <end position="977"/>
    </location>
</feature>
<evidence type="ECO:0000256" key="5">
    <source>
        <dbReference type="ARBA" id="ARBA00023187"/>
    </source>
</evidence>